<dbReference type="OrthoDB" id="10421799at2759"/>
<dbReference type="Proteomes" id="UP000054248">
    <property type="component" value="Unassembled WGS sequence"/>
</dbReference>
<organism evidence="1 2">
    <name type="scientific">Tulasnella calospora MUT 4182</name>
    <dbReference type="NCBI Taxonomy" id="1051891"/>
    <lineage>
        <taxon>Eukaryota</taxon>
        <taxon>Fungi</taxon>
        <taxon>Dikarya</taxon>
        <taxon>Basidiomycota</taxon>
        <taxon>Agaricomycotina</taxon>
        <taxon>Agaricomycetes</taxon>
        <taxon>Cantharellales</taxon>
        <taxon>Tulasnellaceae</taxon>
        <taxon>Tulasnella</taxon>
    </lineage>
</organism>
<evidence type="ECO:0000313" key="2">
    <source>
        <dbReference type="Proteomes" id="UP000054248"/>
    </source>
</evidence>
<accession>A0A0C3LIT0</accession>
<dbReference type="HOGENOM" id="CLU_2706624_0_0_1"/>
<reference evidence="1 2" key="1">
    <citation type="submission" date="2014-04" db="EMBL/GenBank/DDBJ databases">
        <authorList>
            <consortium name="DOE Joint Genome Institute"/>
            <person name="Kuo A."/>
            <person name="Girlanda M."/>
            <person name="Perotto S."/>
            <person name="Kohler A."/>
            <person name="Nagy L.G."/>
            <person name="Floudas D."/>
            <person name="Copeland A."/>
            <person name="Barry K.W."/>
            <person name="Cichocki N."/>
            <person name="Veneault-Fourrey C."/>
            <person name="LaButti K."/>
            <person name="Lindquist E.A."/>
            <person name="Lipzen A."/>
            <person name="Lundell T."/>
            <person name="Morin E."/>
            <person name="Murat C."/>
            <person name="Sun H."/>
            <person name="Tunlid A."/>
            <person name="Henrissat B."/>
            <person name="Grigoriev I.V."/>
            <person name="Hibbett D.S."/>
            <person name="Martin F."/>
            <person name="Nordberg H.P."/>
            <person name="Cantor M.N."/>
            <person name="Hua S.X."/>
        </authorList>
    </citation>
    <scope>NUCLEOTIDE SEQUENCE [LARGE SCALE GENOMIC DNA]</scope>
    <source>
        <strain evidence="1 2">MUT 4182</strain>
    </source>
</reference>
<dbReference type="AlphaFoldDB" id="A0A0C3LIT0"/>
<gene>
    <name evidence="1" type="ORF">M407DRAFT_240811</name>
</gene>
<keyword evidence="2" id="KW-1185">Reference proteome</keyword>
<protein>
    <submittedName>
        <fullName evidence="1">Uncharacterized protein</fullName>
    </submittedName>
</protein>
<dbReference type="EMBL" id="KN822945">
    <property type="protein sequence ID" value="KIO33898.1"/>
    <property type="molecule type" value="Genomic_DNA"/>
</dbReference>
<proteinExistence type="predicted"/>
<sequence>MQRRNTNNSIERAYARQRSGSMVEDLPIVDEGIRPMNIVNAAVSAVKDVVGIVHGTIQQIIRPTNFPGPSAGH</sequence>
<evidence type="ECO:0000313" key="1">
    <source>
        <dbReference type="EMBL" id="KIO33898.1"/>
    </source>
</evidence>
<name>A0A0C3LIT0_9AGAM</name>
<reference evidence="2" key="2">
    <citation type="submission" date="2015-01" db="EMBL/GenBank/DDBJ databases">
        <title>Evolutionary Origins and Diversification of the Mycorrhizal Mutualists.</title>
        <authorList>
            <consortium name="DOE Joint Genome Institute"/>
            <consortium name="Mycorrhizal Genomics Consortium"/>
            <person name="Kohler A."/>
            <person name="Kuo A."/>
            <person name="Nagy L.G."/>
            <person name="Floudas D."/>
            <person name="Copeland A."/>
            <person name="Barry K.W."/>
            <person name="Cichocki N."/>
            <person name="Veneault-Fourrey C."/>
            <person name="LaButti K."/>
            <person name="Lindquist E.A."/>
            <person name="Lipzen A."/>
            <person name="Lundell T."/>
            <person name="Morin E."/>
            <person name="Murat C."/>
            <person name="Riley R."/>
            <person name="Ohm R."/>
            <person name="Sun H."/>
            <person name="Tunlid A."/>
            <person name="Henrissat B."/>
            <person name="Grigoriev I.V."/>
            <person name="Hibbett D.S."/>
            <person name="Martin F."/>
        </authorList>
    </citation>
    <scope>NUCLEOTIDE SEQUENCE [LARGE SCALE GENOMIC DNA]</scope>
    <source>
        <strain evidence="2">MUT 4182</strain>
    </source>
</reference>